<evidence type="ECO:0000313" key="3">
    <source>
        <dbReference type="EMBL" id="MBY8337306.1"/>
    </source>
</evidence>
<accession>A0ABS7PDZ9</accession>
<dbReference type="RefSeq" id="WP_222824933.1">
    <property type="nucleotide sequence ID" value="NZ_JAHWXP010000002.1"/>
</dbReference>
<dbReference type="InterPro" id="IPR036249">
    <property type="entry name" value="Thioredoxin-like_sf"/>
</dbReference>
<organism evidence="3 4">
    <name type="scientific">Alteriqipengyuania abyssalis</name>
    <dbReference type="NCBI Taxonomy" id="2860200"/>
    <lineage>
        <taxon>Bacteria</taxon>
        <taxon>Pseudomonadati</taxon>
        <taxon>Pseudomonadota</taxon>
        <taxon>Alphaproteobacteria</taxon>
        <taxon>Sphingomonadales</taxon>
        <taxon>Erythrobacteraceae</taxon>
        <taxon>Alteriqipengyuania</taxon>
    </lineage>
</organism>
<protein>
    <submittedName>
        <fullName evidence="3">DsbA family protein</fullName>
    </submittedName>
</protein>
<dbReference type="InterPro" id="IPR012336">
    <property type="entry name" value="Thioredoxin-like_fold"/>
</dbReference>
<dbReference type="Proteomes" id="UP000759298">
    <property type="component" value="Unassembled WGS sequence"/>
</dbReference>
<keyword evidence="1" id="KW-0732">Signal</keyword>
<feature type="domain" description="Thioredoxin-like fold" evidence="2">
    <location>
        <begin position="32"/>
        <end position="220"/>
    </location>
</feature>
<feature type="chain" id="PRO_5046111886" evidence="1">
    <location>
        <begin position="22"/>
        <end position="233"/>
    </location>
</feature>
<comment type="caution">
    <text evidence="3">The sequence shown here is derived from an EMBL/GenBank/DDBJ whole genome shotgun (WGS) entry which is preliminary data.</text>
</comment>
<feature type="signal peptide" evidence="1">
    <location>
        <begin position="1"/>
        <end position="21"/>
    </location>
</feature>
<reference evidence="3 4" key="1">
    <citation type="submission" date="2021-07" db="EMBL/GenBank/DDBJ databases">
        <title>Alteriqipengyuania abyssalis NZ-12B nov, sp.nov isolated from deep sea sponge in pacific ocean.</title>
        <authorList>
            <person name="Tareen S."/>
            <person name="Wink J."/>
        </authorList>
    </citation>
    <scope>NUCLEOTIDE SEQUENCE [LARGE SCALE GENOMIC DNA]</scope>
    <source>
        <strain evidence="3 4">NZ-12B</strain>
    </source>
</reference>
<dbReference type="Pfam" id="PF13462">
    <property type="entry name" value="Thioredoxin_4"/>
    <property type="match status" value="1"/>
</dbReference>
<dbReference type="EMBL" id="JAHWXP010000002">
    <property type="protein sequence ID" value="MBY8337306.1"/>
    <property type="molecule type" value="Genomic_DNA"/>
</dbReference>
<dbReference type="SUPFAM" id="SSF52833">
    <property type="entry name" value="Thioredoxin-like"/>
    <property type="match status" value="1"/>
</dbReference>
<sequence length="233" mass="25435">MTRIMGALLLMLAGLASPAAAQDWLQTVERTPVSHIVGNPDAPVTLTEYISYTCPHCREFAMQGEEVLKLGYVSKGDLRYEYRDVSANPVDLTAAMMARCGAPEKFPGNHSALMMAQPQYNALMRLATKAQTDRWFNGDKATRRRAVASDLNLYAIFERRGYTRVELDRCLADQALADRIEGAIEADVETYGPIPTPSFVVNGTMLEGVHTWDQLQQALADAGAPGASAPPAD</sequence>
<evidence type="ECO:0000256" key="1">
    <source>
        <dbReference type="SAM" id="SignalP"/>
    </source>
</evidence>
<evidence type="ECO:0000259" key="2">
    <source>
        <dbReference type="Pfam" id="PF13462"/>
    </source>
</evidence>
<gene>
    <name evidence="3" type="ORF">KYN89_09605</name>
</gene>
<proteinExistence type="predicted"/>
<dbReference type="Gene3D" id="3.40.30.10">
    <property type="entry name" value="Glutaredoxin"/>
    <property type="match status" value="1"/>
</dbReference>
<dbReference type="Gene3D" id="1.10.40.110">
    <property type="match status" value="1"/>
</dbReference>
<keyword evidence="4" id="KW-1185">Reference proteome</keyword>
<evidence type="ECO:0000313" key="4">
    <source>
        <dbReference type="Proteomes" id="UP000759298"/>
    </source>
</evidence>
<name>A0ABS7PDZ9_9SPHN</name>